<evidence type="ECO:0000313" key="7">
    <source>
        <dbReference type="Proteomes" id="UP000066529"/>
    </source>
</evidence>
<dbReference type="GeneID" id="53688276"/>
<accession>A0A0E3NCK3</accession>
<evidence type="ECO:0000313" key="6">
    <source>
        <dbReference type="EMBL" id="AKB13723.1"/>
    </source>
</evidence>
<dbReference type="RefSeq" id="WP_048167723.1">
    <property type="nucleotide sequence ID" value="NZ_CP009501.1"/>
</dbReference>
<reference evidence="6 7" key="1">
    <citation type="submission" date="2014-07" db="EMBL/GenBank/DDBJ databases">
        <title>Methanogenic archaea and the global carbon cycle.</title>
        <authorList>
            <person name="Henriksen J.R."/>
            <person name="Luke J."/>
            <person name="Reinhart S."/>
            <person name="Benedict M.N."/>
            <person name="Youngblut N.D."/>
            <person name="Metcalf M.E."/>
            <person name="Whitaker R.J."/>
            <person name="Metcalf W.W."/>
        </authorList>
    </citation>
    <scope>NUCLEOTIDE SEQUENCE [LARGE SCALE GENOMIC DNA]</scope>
    <source>
        <strain evidence="7">ATCC 43570 / DSM 1825 / OCM 12 / VKM B-1830 / TM-1</strain>
    </source>
</reference>
<evidence type="ECO:0000256" key="2">
    <source>
        <dbReference type="ARBA" id="ARBA00006161"/>
    </source>
</evidence>
<evidence type="ECO:0000256" key="1">
    <source>
        <dbReference type="ARBA" id="ARBA00004496"/>
    </source>
</evidence>
<evidence type="ECO:0000256" key="4">
    <source>
        <dbReference type="ARBA" id="ARBA00023118"/>
    </source>
</evidence>
<protein>
    <recommendedName>
        <fullName evidence="5">CRISPR type III-B/RAMP module-associated protein Cmr5</fullName>
    </recommendedName>
</protein>
<keyword evidence="4" id="KW-0051">Antiviral defense</keyword>
<dbReference type="HOGENOM" id="CLU_120836_0_0_2"/>
<sequence length="142" mass="16501">MSEISTRKGLEQGRAKFAYEKALEGSKEERKKEYKAYVRKIPTLIKTNGLGETFAFVKAKKVKRAEETDKPGYAYYLIYDQTSQWLKESGFLKQEKDLVEWIISLDSPTYRAVTNEVLSLFKWLSRFSEGLIEGEPEDEKQV</sequence>
<dbReference type="STRING" id="523844.MSTHT_1965"/>
<dbReference type="Gene3D" id="1.10.520.30">
    <property type="entry name" value="AF1862-like domain"/>
    <property type="match status" value="1"/>
</dbReference>
<gene>
    <name evidence="6" type="ORF">MSTHT_1965</name>
</gene>
<dbReference type="EMBL" id="CP009501">
    <property type="protein sequence ID" value="AKB13723.1"/>
    <property type="molecule type" value="Genomic_DNA"/>
</dbReference>
<proteinExistence type="inferred from homology"/>
<dbReference type="AlphaFoldDB" id="A0A0E3NCK3"/>
<dbReference type="NCBIfam" id="TIGR01881">
    <property type="entry name" value="cas_Cmr5"/>
    <property type="match status" value="1"/>
</dbReference>
<organism evidence="6 7">
    <name type="scientific">Methanosarcina thermophila (strain ATCC 43570 / DSM 1825 / OCM 12 / VKM B-1830 / TM-1)</name>
    <dbReference type="NCBI Taxonomy" id="523844"/>
    <lineage>
        <taxon>Archaea</taxon>
        <taxon>Methanobacteriati</taxon>
        <taxon>Methanobacteriota</taxon>
        <taxon>Stenosarchaea group</taxon>
        <taxon>Methanomicrobia</taxon>
        <taxon>Methanosarcinales</taxon>
        <taxon>Methanosarcinaceae</taxon>
        <taxon>Methanosarcina</taxon>
    </lineage>
</organism>
<comment type="subcellular location">
    <subcellularLocation>
        <location evidence="1">Cytoplasm</location>
    </subcellularLocation>
</comment>
<dbReference type="KEGG" id="mthr:MSTHT_1965"/>
<dbReference type="SUPFAM" id="SSF158568">
    <property type="entry name" value="AF1862-like"/>
    <property type="match status" value="1"/>
</dbReference>
<evidence type="ECO:0000256" key="5">
    <source>
        <dbReference type="ARBA" id="ARBA00030001"/>
    </source>
</evidence>
<dbReference type="GO" id="GO:0051607">
    <property type="term" value="P:defense response to virus"/>
    <property type="evidence" value="ECO:0007669"/>
    <property type="project" value="UniProtKB-KW"/>
</dbReference>
<dbReference type="GO" id="GO:0005737">
    <property type="term" value="C:cytoplasm"/>
    <property type="evidence" value="ECO:0007669"/>
    <property type="project" value="UniProtKB-SubCell"/>
</dbReference>
<evidence type="ECO:0000256" key="3">
    <source>
        <dbReference type="ARBA" id="ARBA00022490"/>
    </source>
</evidence>
<name>A0A0E3NCK3_METTT</name>
<keyword evidence="3" id="KW-0963">Cytoplasm</keyword>
<dbReference type="InterPro" id="IPR010160">
    <property type="entry name" value="CRISPR-assoc_prot_Cmr5"/>
</dbReference>
<dbReference type="PATRIC" id="fig|523844.20.peg.2428"/>
<dbReference type="InterPro" id="IPR023101">
    <property type="entry name" value="AF1862-like_dom_sf"/>
</dbReference>
<dbReference type="Proteomes" id="UP000066529">
    <property type="component" value="Chromosome"/>
</dbReference>
<dbReference type="Pfam" id="PF09701">
    <property type="entry name" value="Cas_Cmr5"/>
    <property type="match status" value="1"/>
</dbReference>
<comment type="similarity">
    <text evidence="2">Belongs to the CRISPR system Cmr5 family.</text>
</comment>
<dbReference type="OrthoDB" id="134220at2157"/>